<proteinExistence type="predicted"/>
<dbReference type="AlphaFoldDB" id="A0A0A8Z572"/>
<organism evidence="2">
    <name type="scientific">Arundo donax</name>
    <name type="common">Giant reed</name>
    <name type="synonym">Donax arundinaceus</name>
    <dbReference type="NCBI Taxonomy" id="35708"/>
    <lineage>
        <taxon>Eukaryota</taxon>
        <taxon>Viridiplantae</taxon>
        <taxon>Streptophyta</taxon>
        <taxon>Embryophyta</taxon>
        <taxon>Tracheophyta</taxon>
        <taxon>Spermatophyta</taxon>
        <taxon>Magnoliopsida</taxon>
        <taxon>Liliopsida</taxon>
        <taxon>Poales</taxon>
        <taxon>Poaceae</taxon>
        <taxon>PACMAD clade</taxon>
        <taxon>Arundinoideae</taxon>
        <taxon>Arundineae</taxon>
        <taxon>Arundo</taxon>
    </lineage>
</organism>
<name>A0A0A8Z572_ARUDO</name>
<sequence>MLQAELLILVVLTCAALDMNSALSFVLPLQVKCNAIPSLALVV</sequence>
<evidence type="ECO:0000256" key="1">
    <source>
        <dbReference type="SAM" id="SignalP"/>
    </source>
</evidence>
<feature type="signal peptide" evidence="1">
    <location>
        <begin position="1"/>
        <end position="16"/>
    </location>
</feature>
<reference evidence="2" key="1">
    <citation type="submission" date="2014-09" db="EMBL/GenBank/DDBJ databases">
        <authorList>
            <person name="Magalhaes I.L.F."/>
            <person name="Oliveira U."/>
            <person name="Santos F.R."/>
            <person name="Vidigal T.H.D.A."/>
            <person name="Brescovit A.D."/>
            <person name="Santos A.J."/>
        </authorList>
    </citation>
    <scope>NUCLEOTIDE SEQUENCE</scope>
    <source>
        <tissue evidence="2">Shoot tissue taken approximately 20 cm above the soil surface</tissue>
    </source>
</reference>
<reference evidence="2" key="2">
    <citation type="journal article" date="2015" name="Data Brief">
        <title>Shoot transcriptome of the giant reed, Arundo donax.</title>
        <authorList>
            <person name="Barrero R.A."/>
            <person name="Guerrero F.D."/>
            <person name="Moolhuijzen P."/>
            <person name="Goolsby J.A."/>
            <person name="Tidwell J."/>
            <person name="Bellgard S.E."/>
            <person name="Bellgard M.I."/>
        </authorList>
    </citation>
    <scope>NUCLEOTIDE SEQUENCE</scope>
    <source>
        <tissue evidence="2">Shoot tissue taken approximately 20 cm above the soil surface</tissue>
    </source>
</reference>
<accession>A0A0A8Z572</accession>
<keyword evidence="1" id="KW-0732">Signal</keyword>
<evidence type="ECO:0000313" key="2">
    <source>
        <dbReference type="EMBL" id="JAD34549.1"/>
    </source>
</evidence>
<protein>
    <submittedName>
        <fullName evidence="2">Uncharacterized protein</fullName>
    </submittedName>
</protein>
<dbReference type="EMBL" id="GBRH01263346">
    <property type="protein sequence ID" value="JAD34549.1"/>
    <property type="molecule type" value="Transcribed_RNA"/>
</dbReference>
<feature type="chain" id="PRO_5002062044" evidence="1">
    <location>
        <begin position="17"/>
        <end position="43"/>
    </location>
</feature>